<evidence type="ECO:0000259" key="1">
    <source>
        <dbReference type="Pfam" id="PF16209"/>
    </source>
</evidence>
<protein>
    <submittedName>
        <fullName evidence="2">Phospholipid-transporting ATPase IB</fullName>
    </submittedName>
</protein>
<dbReference type="SUPFAM" id="SSF81665">
    <property type="entry name" value="Calcium ATPase, transmembrane domain M"/>
    <property type="match status" value="1"/>
</dbReference>
<dbReference type="Ensembl" id="ENSUMAT00000027195.1">
    <property type="protein sequence ID" value="ENSUMAP00000022940.1"/>
    <property type="gene ID" value="ENSUMAG00000016750.1"/>
</dbReference>
<dbReference type="GO" id="GO:0005802">
    <property type="term" value="C:trans-Golgi network"/>
    <property type="evidence" value="ECO:0007669"/>
    <property type="project" value="TreeGrafter"/>
</dbReference>
<feature type="domain" description="P-type ATPase N-terminal" evidence="1">
    <location>
        <begin position="36"/>
        <end position="99"/>
    </location>
</feature>
<evidence type="ECO:0000313" key="2">
    <source>
        <dbReference type="Ensembl" id="ENSUMAP00000022940"/>
    </source>
</evidence>
<sequence>MKLLHLYSKRNTLKAEDEMSRATSVGDQLEAPARTIYLNQPHLNKFRDNQISTAKYSVLTFLPRFLYEQIRRAANAFFLFIALLQQIPDVSPTGRYTTLVPLIIILTIAGIKEIVEDFVSFLLRNGMWHTIMWKEVKTIGNILRVAGGGEVGGGMG</sequence>
<gene>
    <name evidence="2" type="primary">ATP8A2</name>
</gene>
<reference evidence="2" key="1">
    <citation type="submission" date="2019-03" db="UniProtKB">
        <authorList>
            <consortium name="Ensembl"/>
        </authorList>
    </citation>
    <scope>IDENTIFICATION</scope>
</reference>
<proteinExistence type="predicted"/>
<dbReference type="PANTHER" id="PTHR24092:SF98">
    <property type="entry name" value="PHOSPHOLIPID-TRANSPORTING ATPASE IB"/>
    <property type="match status" value="1"/>
</dbReference>
<dbReference type="GeneTree" id="ENSGT00940000157332"/>
<dbReference type="PANTHER" id="PTHR24092">
    <property type="entry name" value="PROBABLE PHOSPHOLIPID-TRANSPORTING ATPASE"/>
    <property type="match status" value="1"/>
</dbReference>
<dbReference type="GO" id="GO:0045332">
    <property type="term" value="P:phospholipid translocation"/>
    <property type="evidence" value="ECO:0007669"/>
    <property type="project" value="TreeGrafter"/>
</dbReference>
<dbReference type="AlphaFoldDB" id="A0A452UPU1"/>
<dbReference type="GO" id="GO:0005886">
    <property type="term" value="C:plasma membrane"/>
    <property type="evidence" value="ECO:0007669"/>
    <property type="project" value="TreeGrafter"/>
</dbReference>
<name>A0A452UPU1_URSMA</name>
<organism evidence="2">
    <name type="scientific">Ursus maritimus</name>
    <name type="common">Polar bear</name>
    <name type="synonym">Thalarctos maritimus</name>
    <dbReference type="NCBI Taxonomy" id="29073"/>
    <lineage>
        <taxon>Eukaryota</taxon>
        <taxon>Metazoa</taxon>
        <taxon>Chordata</taxon>
        <taxon>Craniata</taxon>
        <taxon>Vertebrata</taxon>
        <taxon>Euteleostomi</taxon>
        <taxon>Mammalia</taxon>
        <taxon>Eutheria</taxon>
        <taxon>Laurasiatheria</taxon>
        <taxon>Carnivora</taxon>
        <taxon>Caniformia</taxon>
        <taxon>Ursidae</taxon>
        <taxon>Ursus</taxon>
    </lineage>
</organism>
<dbReference type="InterPro" id="IPR032631">
    <property type="entry name" value="P-type_ATPase_N"/>
</dbReference>
<dbReference type="InterPro" id="IPR023298">
    <property type="entry name" value="ATPase_P-typ_TM_dom_sf"/>
</dbReference>
<dbReference type="GO" id="GO:0048666">
    <property type="term" value="P:neuron development"/>
    <property type="evidence" value="ECO:0007669"/>
    <property type="project" value="TreeGrafter"/>
</dbReference>
<dbReference type="Pfam" id="PF16209">
    <property type="entry name" value="PhoLip_ATPase_N"/>
    <property type="match status" value="1"/>
</dbReference>
<dbReference type="GO" id="GO:0140326">
    <property type="term" value="F:ATPase-coupled intramembrane lipid transporter activity"/>
    <property type="evidence" value="ECO:0007669"/>
    <property type="project" value="TreeGrafter"/>
</dbReference>
<accession>A0A452UPU1</accession>